<dbReference type="InterPro" id="IPR006638">
    <property type="entry name" value="Elp3/MiaA/NifB-like_rSAM"/>
</dbReference>
<dbReference type="AlphaFoldDB" id="A0A133V924"/>
<dbReference type="SUPFAM" id="SSF102114">
    <property type="entry name" value="Radical SAM enzymes"/>
    <property type="match status" value="1"/>
</dbReference>
<gene>
    <name evidence="10" type="ORF">AKJ43_00080</name>
</gene>
<evidence type="ECO:0000256" key="1">
    <source>
        <dbReference type="ARBA" id="ARBA00001966"/>
    </source>
</evidence>
<evidence type="ECO:0000256" key="7">
    <source>
        <dbReference type="ARBA" id="ARBA00023014"/>
    </source>
</evidence>
<keyword evidence="6" id="KW-0408">Iron</keyword>
<dbReference type="CDD" id="cd01335">
    <property type="entry name" value="Radical_SAM"/>
    <property type="match status" value="1"/>
</dbReference>
<dbReference type="PATRIC" id="fig|1698273.3.peg.16"/>
<keyword evidence="5" id="KW-0479">Metal-binding</keyword>
<dbReference type="Pfam" id="PF02310">
    <property type="entry name" value="B12-binding"/>
    <property type="match status" value="1"/>
</dbReference>
<dbReference type="InterPro" id="IPR034466">
    <property type="entry name" value="Methyltransferase_Class_B"/>
</dbReference>
<evidence type="ECO:0000256" key="5">
    <source>
        <dbReference type="ARBA" id="ARBA00022723"/>
    </source>
</evidence>
<evidence type="ECO:0000313" key="10">
    <source>
        <dbReference type="EMBL" id="KXB02897.1"/>
    </source>
</evidence>
<keyword evidence="2" id="KW-0489">Methyltransferase</keyword>
<feature type="domain" description="B12-binding" evidence="8">
    <location>
        <begin position="7"/>
        <end position="142"/>
    </location>
</feature>
<dbReference type="GO" id="GO:0031419">
    <property type="term" value="F:cobalamin binding"/>
    <property type="evidence" value="ECO:0007669"/>
    <property type="project" value="InterPro"/>
</dbReference>
<keyword evidence="4" id="KW-0949">S-adenosyl-L-methionine</keyword>
<dbReference type="Pfam" id="PF04055">
    <property type="entry name" value="Radical_SAM"/>
    <property type="match status" value="1"/>
</dbReference>
<comment type="caution">
    <text evidence="10">The sequence shown here is derived from an EMBL/GenBank/DDBJ whole genome shotgun (WGS) entry which is preliminary data.</text>
</comment>
<dbReference type="EMBL" id="LHXX01000001">
    <property type="protein sequence ID" value="KXB02897.1"/>
    <property type="molecule type" value="Genomic_DNA"/>
</dbReference>
<dbReference type="InterPro" id="IPR006158">
    <property type="entry name" value="Cobalamin-bd"/>
</dbReference>
<dbReference type="InterPro" id="IPR036724">
    <property type="entry name" value="Cobalamin-bd_sf"/>
</dbReference>
<dbReference type="InterPro" id="IPR051198">
    <property type="entry name" value="BchE-like"/>
</dbReference>
<keyword evidence="11" id="KW-1185">Reference proteome</keyword>
<comment type="cofactor">
    <cofactor evidence="1">
        <name>[4Fe-4S] cluster</name>
        <dbReference type="ChEBI" id="CHEBI:49883"/>
    </cofactor>
</comment>
<dbReference type="SFLD" id="SFLDG01123">
    <property type="entry name" value="methyltransferase_(Class_B)"/>
    <property type="match status" value="1"/>
</dbReference>
<feature type="domain" description="Radical SAM core" evidence="9">
    <location>
        <begin position="181"/>
        <end position="406"/>
    </location>
</feature>
<sequence>MKAMFVDPPVQSAIQSRLGATGIPSSAYLAPILEEEGHEVKIVDTVTMGYDLEDVKAEIKRFDPELLGATSVTPTIYSTYEIAKIAKELNSDCITVVGGPHPTFAAKRIVEECPYIDVAVRGEGEETLKELVSTKELDDIKGITYRKCDRIVENKSRPFIQDLDSLPFPAYHLLPMDKYELGGFKYATMMTSRGCPFNCIFCSSSGICGKAWRGNSPDRVLEQIKLLVSEYEISEIEMLDDTFLFDNKRARNICDLIIEEGLDVSWSCSSRVDTITKPLAEKLKEAGCHTIYMGIESGSQKILNRLRKGVSIEQIKKAVKIVKEAGLDVFGSFVLGVPGETKRLMEKTVDFAKKLRLTFAQFTLFTPYPGTEAYEIAERDDLFLTKDWSQYTTLDPVMKISKMTAEEIKGFLTKAYLSFYLRPSYIWDSIKGRRFWGFLKALLNKKV</sequence>
<dbReference type="Gene3D" id="3.80.30.20">
    <property type="entry name" value="tm_1862 like domain"/>
    <property type="match status" value="1"/>
</dbReference>
<dbReference type="SUPFAM" id="SSF52242">
    <property type="entry name" value="Cobalamin (vitamin B12)-binding domain"/>
    <property type="match status" value="1"/>
</dbReference>
<dbReference type="GO" id="GO:0051539">
    <property type="term" value="F:4 iron, 4 sulfur cluster binding"/>
    <property type="evidence" value="ECO:0007669"/>
    <property type="project" value="UniProtKB-KW"/>
</dbReference>
<evidence type="ECO:0000259" key="9">
    <source>
        <dbReference type="PROSITE" id="PS51918"/>
    </source>
</evidence>
<dbReference type="SMART" id="SM00729">
    <property type="entry name" value="Elp3"/>
    <property type="match status" value="1"/>
</dbReference>
<dbReference type="InterPro" id="IPR058240">
    <property type="entry name" value="rSAM_sf"/>
</dbReference>
<dbReference type="Gene3D" id="3.40.50.280">
    <property type="entry name" value="Cobalamin-binding domain"/>
    <property type="match status" value="1"/>
</dbReference>
<evidence type="ECO:0000313" key="11">
    <source>
        <dbReference type="Proteomes" id="UP000070400"/>
    </source>
</evidence>
<name>A0A133V924_9EURY</name>
<keyword evidence="7" id="KW-0411">Iron-sulfur</keyword>
<dbReference type="InterPro" id="IPR007197">
    <property type="entry name" value="rSAM"/>
</dbReference>
<dbReference type="CDD" id="cd02068">
    <property type="entry name" value="radical_SAM_B12_BD"/>
    <property type="match status" value="1"/>
</dbReference>
<evidence type="ECO:0000259" key="8">
    <source>
        <dbReference type="PROSITE" id="PS51332"/>
    </source>
</evidence>
<organism evidence="10 11">
    <name type="scientific">candidate division MSBL1 archaeon SCGC-AAA261D19</name>
    <dbReference type="NCBI Taxonomy" id="1698273"/>
    <lineage>
        <taxon>Archaea</taxon>
        <taxon>Methanobacteriati</taxon>
        <taxon>Methanobacteriota</taxon>
        <taxon>candidate division MSBL1</taxon>
    </lineage>
</organism>
<dbReference type="PANTHER" id="PTHR43409:SF7">
    <property type="entry name" value="BLL1977 PROTEIN"/>
    <property type="match status" value="1"/>
</dbReference>
<dbReference type="PANTHER" id="PTHR43409">
    <property type="entry name" value="ANAEROBIC MAGNESIUM-PROTOPORPHYRIN IX MONOMETHYL ESTER CYCLASE-RELATED"/>
    <property type="match status" value="1"/>
</dbReference>
<proteinExistence type="predicted"/>
<protein>
    <submittedName>
        <fullName evidence="10">Uncharacterized protein</fullName>
    </submittedName>
</protein>
<dbReference type="SFLD" id="SFLDS00029">
    <property type="entry name" value="Radical_SAM"/>
    <property type="match status" value="1"/>
</dbReference>
<accession>A0A133V924</accession>
<dbReference type="GO" id="GO:0003824">
    <property type="term" value="F:catalytic activity"/>
    <property type="evidence" value="ECO:0007669"/>
    <property type="project" value="InterPro"/>
</dbReference>
<keyword evidence="3" id="KW-0808">Transferase</keyword>
<evidence type="ECO:0000256" key="6">
    <source>
        <dbReference type="ARBA" id="ARBA00023004"/>
    </source>
</evidence>
<evidence type="ECO:0000256" key="3">
    <source>
        <dbReference type="ARBA" id="ARBA00022679"/>
    </source>
</evidence>
<dbReference type="Proteomes" id="UP000070400">
    <property type="component" value="Unassembled WGS sequence"/>
</dbReference>
<evidence type="ECO:0000256" key="2">
    <source>
        <dbReference type="ARBA" id="ARBA00022603"/>
    </source>
</evidence>
<dbReference type="PROSITE" id="PS51918">
    <property type="entry name" value="RADICAL_SAM"/>
    <property type="match status" value="1"/>
</dbReference>
<dbReference type="InterPro" id="IPR023404">
    <property type="entry name" value="rSAM_horseshoe"/>
</dbReference>
<evidence type="ECO:0000256" key="4">
    <source>
        <dbReference type="ARBA" id="ARBA00022691"/>
    </source>
</evidence>
<dbReference type="SFLD" id="SFLDG01082">
    <property type="entry name" value="B12-binding_domain_containing"/>
    <property type="match status" value="1"/>
</dbReference>
<dbReference type="PROSITE" id="PS51332">
    <property type="entry name" value="B12_BINDING"/>
    <property type="match status" value="1"/>
</dbReference>
<dbReference type="GO" id="GO:0046872">
    <property type="term" value="F:metal ion binding"/>
    <property type="evidence" value="ECO:0007669"/>
    <property type="project" value="UniProtKB-KW"/>
</dbReference>
<reference evidence="10 11" key="1">
    <citation type="journal article" date="2016" name="Sci. Rep.">
        <title>Metabolic traits of an uncultured archaeal lineage -MSBL1- from brine pools of the Red Sea.</title>
        <authorList>
            <person name="Mwirichia R."/>
            <person name="Alam I."/>
            <person name="Rashid M."/>
            <person name="Vinu M."/>
            <person name="Ba-Alawi W."/>
            <person name="Anthony Kamau A."/>
            <person name="Kamanda Ngugi D."/>
            <person name="Goker M."/>
            <person name="Klenk H.P."/>
            <person name="Bajic V."/>
            <person name="Stingl U."/>
        </authorList>
    </citation>
    <scope>NUCLEOTIDE SEQUENCE [LARGE SCALE GENOMIC DNA]</scope>
    <source>
        <strain evidence="10">SCGC-AAA261D19</strain>
    </source>
</reference>